<gene>
    <name evidence="1" type="ORF">BV25DRAFT_1663427</name>
</gene>
<proteinExistence type="predicted"/>
<keyword evidence="2" id="KW-1185">Reference proteome</keyword>
<sequence>MLRLPHEILLNILEDLQFKDVLACRETCRRLNTLFFTSISLQYRVELGACGMIDGVRVPPHNLGVDKRLERLKLHQEAWRTLNWTEYSGINHLAGRLHPLAVAGTALAFPSASDPTSPYICQVLVSQLPSILRGIEDEQRVLTRRINQGLVRFDLLQDLYIYMDMPLRDRMGYLSSISTDEPNPSAHNTGLVKLPRGAEVLDLCGDYTLESHFPEPYGEFALVRNWKTGAIEFETTLASPVPGPIRYLWTYDGCFLDEHHILFYIAVENDESPLLSLPCLVVVPFGRGSDEAPFYMFQLPDFMRGLVSCGLVLPGRATGLHPGHFRVDPDERIISLLPTMQRADGASHHFVIDIPMQALIVRARACVAAPGQHLDVPWDAWGPAITRITRRAAPERDPGMSVSGMRRISVADEAPYAVTVVDYHPRRVARAGAAAVRGACVDVPERAYACDAGVLRTHLPCVVAELPLPEGPARSMRQGRTVGVWLCEDGVLFAEIIPYVRTITNIWAYTI</sequence>
<accession>A0ACB8SIF2</accession>
<protein>
    <submittedName>
        <fullName evidence="1">Uncharacterized protein</fullName>
    </submittedName>
</protein>
<name>A0ACB8SIF2_9AGAM</name>
<comment type="caution">
    <text evidence="1">The sequence shown here is derived from an EMBL/GenBank/DDBJ whole genome shotgun (WGS) entry which is preliminary data.</text>
</comment>
<evidence type="ECO:0000313" key="1">
    <source>
        <dbReference type="EMBL" id="KAI0056012.1"/>
    </source>
</evidence>
<organism evidence="1 2">
    <name type="scientific">Artomyces pyxidatus</name>
    <dbReference type="NCBI Taxonomy" id="48021"/>
    <lineage>
        <taxon>Eukaryota</taxon>
        <taxon>Fungi</taxon>
        <taxon>Dikarya</taxon>
        <taxon>Basidiomycota</taxon>
        <taxon>Agaricomycotina</taxon>
        <taxon>Agaricomycetes</taxon>
        <taxon>Russulales</taxon>
        <taxon>Auriscalpiaceae</taxon>
        <taxon>Artomyces</taxon>
    </lineage>
</organism>
<evidence type="ECO:0000313" key="2">
    <source>
        <dbReference type="Proteomes" id="UP000814140"/>
    </source>
</evidence>
<reference evidence="1" key="2">
    <citation type="journal article" date="2022" name="New Phytol.">
        <title>Evolutionary transition to the ectomycorrhizal habit in the genomes of a hyperdiverse lineage of mushroom-forming fungi.</title>
        <authorList>
            <person name="Looney B."/>
            <person name="Miyauchi S."/>
            <person name="Morin E."/>
            <person name="Drula E."/>
            <person name="Courty P.E."/>
            <person name="Kohler A."/>
            <person name="Kuo A."/>
            <person name="LaButti K."/>
            <person name="Pangilinan J."/>
            <person name="Lipzen A."/>
            <person name="Riley R."/>
            <person name="Andreopoulos W."/>
            <person name="He G."/>
            <person name="Johnson J."/>
            <person name="Nolan M."/>
            <person name="Tritt A."/>
            <person name="Barry K.W."/>
            <person name="Grigoriev I.V."/>
            <person name="Nagy L.G."/>
            <person name="Hibbett D."/>
            <person name="Henrissat B."/>
            <person name="Matheny P.B."/>
            <person name="Labbe J."/>
            <person name="Martin F.M."/>
        </authorList>
    </citation>
    <scope>NUCLEOTIDE SEQUENCE</scope>
    <source>
        <strain evidence="1">HHB10654</strain>
    </source>
</reference>
<dbReference type="Proteomes" id="UP000814140">
    <property type="component" value="Unassembled WGS sequence"/>
</dbReference>
<dbReference type="EMBL" id="MU277273">
    <property type="protein sequence ID" value="KAI0056012.1"/>
    <property type="molecule type" value="Genomic_DNA"/>
</dbReference>
<reference evidence="1" key="1">
    <citation type="submission" date="2021-03" db="EMBL/GenBank/DDBJ databases">
        <authorList>
            <consortium name="DOE Joint Genome Institute"/>
            <person name="Ahrendt S."/>
            <person name="Looney B.P."/>
            <person name="Miyauchi S."/>
            <person name="Morin E."/>
            <person name="Drula E."/>
            <person name="Courty P.E."/>
            <person name="Chicoki N."/>
            <person name="Fauchery L."/>
            <person name="Kohler A."/>
            <person name="Kuo A."/>
            <person name="Labutti K."/>
            <person name="Pangilinan J."/>
            <person name="Lipzen A."/>
            <person name="Riley R."/>
            <person name="Andreopoulos W."/>
            <person name="He G."/>
            <person name="Johnson J."/>
            <person name="Barry K.W."/>
            <person name="Grigoriev I.V."/>
            <person name="Nagy L."/>
            <person name="Hibbett D."/>
            <person name="Henrissat B."/>
            <person name="Matheny P.B."/>
            <person name="Labbe J."/>
            <person name="Martin F."/>
        </authorList>
    </citation>
    <scope>NUCLEOTIDE SEQUENCE</scope>
    <source>
        <strain evidence="1">HHB10654</strain>
    </source>
</reference>